<sequence>MNDETVASLVCVFTEIGEDIPCWRGGENHVQHIMATGSFVKRDFPRRRCGEYHAQYCMATGPFVKRGFPQRRCGEYHAKYCMATGPFVKRIFSSEARRRGLIPEQPVDRKLHLVCCVERWRAEVRARALVLEFIKGVCSEYSLEHTNRRSQKETNKENIVSLKQSESVLVDQIEQETPEGSSCQSLEPSILVVLDDVLGLNDLTSDHECGEKPCIDLDLKIVTQCASSTQVINVNEPNDYVDDGEEEEEEEEENDDDDDDELKDPIYAPNIDDDLYSDSLPSSQDGTPVKRRKTSTVSSKSFYKLQNIPLLDLMPVSTNTELKPTNKTSVPIEESFETNEIVFDTDDIVSRRERRGFCISNLTLSQAYHEPLKIKKEKLSDLLELFSSGAIREQYHHFYGLLQGTEEIDVSSDED</sequence>
<dbReference type="AlphaFoldDB" id="A0A7R8VIT8"/>
<organism evidence="2">
    <name type="scientific">Timema douglasi</name>
    <name type="common">Walking stick</name>
    <dbReference type="NCBI Taxonomy" id="61478"/>
    <lineage>
        <taxon>Eukaryota</taxon>
        <taxon>Metazoa</taxon>
        <taxon>Ecdysozoa</taxon>
        <taxon>Arthropoda</taxon>
        <taxon>Hexapoda</taxon>
        <taxon>Insecta</taxon>
        <taxon>Pterygota</taxon>
        <taxon>Neoptera</taxon>
        <taxon>Polyneoptera</taxon>
        <taxon>Phasmatodea</taxon>
        <taxon>Timematodea</taxon>
        <taxon>Timematoidea</taxon>
        <taxon>Timematidae</taxon>
        <taxon>Timema</taxon>
    </lineage>
</organism>
<proteinExistence type="predicted"/>
<reference evidence="2" key="1">
    <citation type="submission" date="2020-11" db="EMBL/GenBank/DDBJ databases">
        <authorList>
            <person name="Tran Van P."/>
        </authorList>
    </citation>
    <scope>NUCLEOTIDE SEQUENCE</scope>
</reference>
<protein>
    <submittedName>
        <fullName evidence="2">Uncharacterized protein</fullName>
    </submittedName>
</protein>
<gene>
    <name evidence="2" type="ORF">TDIB3V08_LOCUS3707</name>
</gene>
<dbReference type="EMBL" id="OA565628">
    <property type="protein sequence ID" value="CAD7197399.1"/>
    <property type="molecule type" value="Genomic_DNA"/>
</dbReference>
<feature type="region of interest" description="Disordered" evidence="1">
    <location>
        <begin position="233"/>
        <end position="294"/>
    </location>
</feature>
<evidence type="ECO:0000313" key="2">
    <source>
        <dbReference type="EMBL" id="CAD7197399.1"/>
    </source>
</evidence>
<evidence type="ECO:0000256" key="1">
    <source>
        <dbReference type="SAM" id="MobiDB-lite"/>
    </source>
</evidence>
<name>A0A7R8VIT8_TIMDO</name>
<feature type="compositionally biased region" description="Acidic residues" evidence="1">
    <location>
        <begin position="239"/>
        <end position="262"/>
    </location>
</feature>
<accession>A0A7R8VIT8</accession>